<accession>A0ABU0F648</accession>
<dbReference type="InterPro" id="IPR050583">
    <property type="entry name" value="Mycobacterial_A85_antigen"/>
</dbReference>
<dbReference type="SUPFAM" id="SSF53474">
    <property type="entry name" value="alpha/beta-Hydrolases"/>
    <property type="match status" value="1"/>
</dbReference>
<keyword evidence="1" id="KW-0378">Hydrolase</keyword>
<comment type="caution">
    <text evidence="1">The sequence shown here is derived from an EMBL/GenBank/DDBJ whole genome shotgun (WGS) entry which is preliminary data.</text>
</comment>
<dbReference type="InterPro" id="IPR000801">
    <property type="entry name" value="Esterase-like"/>
</dbReference>
<sequence>MTPLARTPPPARRWARITLGAATLVVALAAVLTVVVTSRSPLPGAGQLVTVTIPGPASRFSARPAEVYLPPAWFARHRPHLPVVMLLHGTPGAPEDWLDGGAVTATVDSWAAAHGGTAPIVVMPDINGAVDADSECVDGPAGQAETYLTRDVPAFVASRFSAQPPGARWAVAGLSEGGSCAVTLTLRHPDTFAAFADFSGLAGPRSGDGNDLGDTIPALFAGSRVDFDAHEPAWLLAHRRYPGTGGWFEVGDADDEPLAAARALEPAAARAGIATRLVVVPGGGHDFVLWRQAFADALPWLVSRLSG</sequence>
<name>A0ABU0F648_9PSEU</name>
<dbReference type="Proteomes" id="UP001229651">
    <property type="component" value="Unassembled WGS sequence"/>
</dbReference>
<evidence type="ECO:0000313" key="2">
    <source>
        <dbReference type="Proteomes" id="UP001229651"/>
    </source>
</evidence>
<organism evidence="1 2">
    <name type="scientific">Amycolatopsis thermophila</name>
    <dbReference type="NCBI Taxonomy" id="206084"/>
    <lineage>
        <taxon>Bacteria</taxon>
        <taxon>Bacillati</taxon>
        <taxon>Actinomycetota</taxon>
        <taxon>Actinomycetes</taxon>
        <taxon>Pseudonocardiales</taxon>
        <taxon>Pseudonocardiaceae</taxon>
        <taxon>Amycolatopsis</taxon>
    </lineage>
</organism>
<evidence type="ECO:0000313" key="1">
    <source>
        <dbReference type="EMBL" id="MDQ0383071.1"/>
    </source>
</evidence>
<dbReference type="Gene3D" id="3.40.50.1820">
    <property type="entry name" value="alpha/beta hydrolase"/>
    <property type="match status" value="1"/>
</dbReference>
<reference evidence="1 2" key="1">
    <citation type="submission" date="2023-07" db="EMBL/GenBank/DDBJ databases">
        <title>Sequencing the genomes of 1000 actinobacteria strains.</title>
        <authorList>
            <person name="Klenk H.-P."/>
        </authorList>
    </citation>
    <scope>NUCLEOTIDE SEQUENCE [LARGE SCALE GENOMIC DNA]</scope>
    <source>
        <strain evidence="1 2">DSM 45805</strain>
    </source>
</reference>
<proteinExistence type="predicted"/>
<dbReference type="GO" id="GO:0016787">
    <property type="term" value="F:hydrolase activity"/>
    <property type="evidence" value="ECO:0007669"/>
    <property type="project" value="UniProtKB-KW"/>
</dbReference>
<gene>
    <name evidence="1" type="ORF">FB470_007065</name>
</gene>
<dbReference type="PANTHER" id="PTHR48098">
    <property type="entry name" value="ENTEROCHELIN ESTERASE-RELATED"/>
    <property type="match status" value="1"/>
</dbReference>
<keyword evidence="2" id="KW-1185">Reference proteome</keyword>
<dbReference type="PANTHER" id="PTHR48098:SF1">
    <property type="entry name" value="DIACYLGLYCEROL ACYLTRANSFERASE_MYCOLYLTRANSFERASE AG85A"/>
    <property type="match status" value="1"/>
</dbReference>
<dbReference type="Pfam" id="PF00756">
    <property type="entry name" value="Esterase"/>
    <property type="match status" value="1"/>
</dbReference>
<dbReference type="RefSeq" id="WP_306998790.1">
    <property type="nucleotide sequence ID" value="NZ_JAUSUT010000001.1"/>
</dbReference>
<dbReference type="InterPro" id="IPR029058">
    <property type="entry name" value="AB_hydrolase_fold"/>
</dbReference>
<dbReference type="EMBL" id="JAUSUT010000001">
    <property type="protein sequence ID" value="MDQ0383071.1"/>
    <property type="molecule type" value="Genomic_DNA"/>
</dbReference>
<protein>
    <submittedName>
        <fullName evidence="1">S-formylglutathione hydrolase FrmB</fullName>
    </submittedName>
</protein>